<organism evidence="1">
    <name type="scientific">Hexamita inflata</name>
    <dbReference type="NCBI Taxonomy" id="28002"/>
    <lineage>
        <taxon>Eukaryota</taxon>
        <taxon>Metamonada</taxon>
        <taxon>Diplomonadida</taxon>
        <taxon>Hexamitidae</taxon>
        <taxon>Hexamitinae</taxon>
        <taxon>Hexamita</taxon>
    </lineage>
</organism>
<comment type="caution">
    <text evidence="1">The sequence shown here is derived from an EMBL/GenBank/DDBJ whole genome shotgun (WGS) entry which is preliminary data.</text>
</comment>
<evidence type="ECO:0000313" key="1">
    <source>
        <dbReference type="EMBL" id="CAI9917662.1"/>
    </source>
</evidence>
<accession>A0AA86ND94</accession>
<gene>
    <name evidence="2" type="ORF">HINF_LOCUS47593</name>
    <name evidence="1" type="ORF">HINF_LOCUS5307</name>
</gene>
<reference evidence="1" key="1">
    <citation type="submission" date="2023-06" db="EMBL/GenBank/DDBJ databases">
        <authorList>
            <person name="Kurt Z."/>
        </authorList>
    </citation>
    <scope>NUCLEOTIDE SEQUENCE</scope>
</reference>
<sequence>MQNQPQQFDSFKEFMQSEIAIHEKIALNYPNFENSYDSIQSFQKQYSNALTIENQIQIFSHRCKNDVTRNLTIIEEDMPARVPQISDEEEDEEEQQTNMAVVKLPEKLWGTVIPEQKGKLLFWSEHKFKTVGVIVTDNEFISVDQQFIQAYCRLSKIATTPNLGQRTNFGPIDSQLKTQRSIGHYNRFKRILQPNQKVFLSEI</sequence>
<evidence type="ECO:0000313" key="3">
    <source>
        <dbReference type="Proteomes" id="UP001642409"/>
    </source>
</evidence>
<dbReference type="EMBL" id="CATOUU010000137">
    <property type="protein sequence ID" value="CAI9917662.1"/>
    <property type="molecule type" value="Genomic_DNA"/>
</dbReference>
<reference evidence="2 3" key="2">
    <citation type="submission" date="2024-07" db="EMBL/GenBank/DDBJ databases">
        <authorList>
            <person name="Akdeniz Z."/>
        </authorList>
    </citation>
    <scope>NUCLEOTIDE SEQUENCE [LARGE SCALE GENOMIC DNA]</scope>
</reference>
<proteinExistence type="predicted"/>
<dbReference type="AlphaFoldDB" id="A0AA86ND94"/>
<dbReference type="Proteomes" id="UP001642409">
    <property type="component" value="Unassembled WGS sequence"/>
</dbReference>
<dbReference type="EMBL" id="CAXDID020000215">
    <property type="protein sequence ID" value="CAL6057619.1"/>
    <property type="molecule type" value="Genomic_DNA"/>
</dbReference>
<keyword evidence="3" id="KW-1185">Reference proteome</keyword>
<evidence type="ECO:0000313" key="2">
    <source>
        <dbReference type="EMBL" id="CAL6057619.1"/>
    </source>
</evidence>
<name>A0AA86ND94_9EUKA</name>
<protein>
    <submittedName>
        <fullName evidence="2">Hypothetical_protein</fullName>
    </submittedName>
</protein>